<evidence type="ECO:0000256" key="1">
    <source>
        <dbReference type="ARBA" id="ARBA00023125"/>
    </source>
</evidence>
<dbReference type="PROSITE" id="PS50943">
    <property type="entry name" value="HTH_CROC1"/>
    <property type="match status" value="1"/>
</dbReference>
<reference evidence="3 4" key="1">
    <citation type="submission" date="2017-09" db="EMBL/GenBank/DDBJ databases">
        <title>Draft genome of Acinetobacter baumannii strain I43, a mercury resistant bacteria.</title>
        <authorList>
            <person name="Siqueira K.A."/>
            <person name="Mello I.S."/>
            <person name="Mendes T.A."/>
            <person name="Soares M.A."/>
        </authorList>
    </citation>
    <scope>NUCLEOTIDE SEQUENCE [LARGE SCALE GENOMIC DNA]</scope>
    <source>
        <strain evidence="3 4">I43</strain>
    </source>
</reference>
<dbReference type="AlphaFoldDB" id="A0AAX0TS25"/>
<dbReference type="SUPFAM" id="SSF47413">
    <property type="entry name" value="lambda repressor-like DNA-binding domains"/>
    <property type="match status" value="1"/>
</dbReference>
<dbReference type="CDD" id="cd00093">
    <property type="entry name" value="HTH_XRE"/>
    <property type="match status" value="1"/>
</dbReference>
<dbReference type="Proteomes" id="UP000223291">
    <property type="component" value="Unassembled WGS sequence"/>
</dbReference>
<sequence>MTTYFSGFKIKGLRLKHNLQALEVATALDITPTYLSLIESGKKKPSSKVLKKAAQLFNVTLEDFIESEELINDFEELSKKIDIANIIAVLEMTQKMKG</sequence>
<dbReference type="GO" id="GO:0003677">
    <property type="term" value="F:DNA binding"/>
    <property type="evidence" value="ECO:0007669"/>
    <property type="project" value="UniProtKB-KW"/>
</dbReference>
<dbReference type="GO" id="GO:0003700">
    <property type="term" value="F:DNA-binding transcription factor activity"/>
    <property type="evidence" value="ECO:0007669"/>
    <property type="project" value="TreeGrafter"/>
</dbReference>
<comment type="caution">
    <text evidence="3">The sequence shown here is derived from an EMBL/GenBank/DDBJ whole genome shotgun (WGS) entry which is preliminary data.</text>
</comment>
<keyword evidence="1" id="KW-0238">DNA-binding</keyword>
<dbReference type="InterPro" id="IPR010982">
    <property type="entry name" value="Lambda_DNA-bd_dom_sf"/>
</dbReference>
<organism evidence="3 4">
    <name type="scientific">Acinetobacter baumannii</name>
    <dbReference type="NCBI Taxonomy" id="470"/>
    <lineage>
        <taxon>Bacteria</taxon>
        <taxon>Pseudomonadati</taxon>
        <taxon>Pseudomonadota</taxon>
        <taxon>Gammaproteobacteria</taxon>
        <taxon>Moraxellales</taxon>
        <taxon>Moraxellaceae</taxon>
        <taxon>Acinetobacter</taxon>
        <taxon>Acinetobacter calcoaceticus/baumannii complex</taxon>
    </lineage>
</organism>
<dbReference type="PANTHER" id="PTHR46797">
    <property type="entry name" value="HTH-TYPE TRANSCRIPTIONAL REGULATOR"/>
    <property type="match status" value="1"/>
</dbReference>
<evidence type="ECO:0000313" key="3">
    <source>
        <dbReference type="EMBL" id="PHQ02890.1"/>
    </source>
</evidence>
<accession>A0AAX0TS25</accession>
<dbReference type="Gene3D" id="1.10.260.40">
    <property type="entry name" value="lambda repressor-like DNA-binding domains"/>
    <property type="match status" value="1"/>
</dbReference>
<dbReference type="InterPro" id="IPR001387">
    <property type="entry name" value="Cro/C1-type_HTH"/>
</dbReference>
<gene>
    <name evidence="3" type="ORF">CPI82_09780</name>
</gene>
<dbReference type="GO" id="GO:0005829">
    <property type="term" value="C:cytosol"/>
    <property type="evidence" value="ECO:0007669"/>
    <property type="project" value="TreeGrafter"/>
</dbReference>
<dbReference type="Pfam" id="PF01381">
    <property type="entry name" value="HTH_3"/>
    <property type="match status" value="1"/>
</dbReference>
<name>A0AAX0TS25_ACIBA</name>
<protein>
    <submittedName>
        <fullName evidence="3">XRE family transcriptional regulator</fullName>
    </submittedName>
</protein>
<evidence type="ECO:0000259" key="2">
    <source>
        <dbReference type="PROSITE" id="PS50943"/>
    </source>
</evidence>
<dbReference type="InterPro" id="IPR050807">
    <property type="entry name" value="TransReg_Diox_bact_type"/>
</dbReference>
<dbReference type="EMBL" id="NXDV01000006">
    <property type="protein sequence ID" value="PHQ02890.1"/>
    <property type="molecule type" value="Genomic_DNA"/>
</dbReference>
<feature type="domain" description="HTH cro/C1-type" evidence="2">
    <location>
        <begin position="10"/>
        <end position="64"/>
    </location>
</feature>
<evidence type="ECO:0000313" key="4">
    <source>
        <dbReference type="Proteomes" id="UP000223291"/>
    </source>
</evidence>
<dbReference type="RefSeq" id="WP_000214750.1">
    <property type="nucleotide sequence ID" value="NZ_CAUZGN010000004.1"/>
</dbReference>
<proteinExistence type="predicted"/>
<dbReference type="SMART" id="SM00530">
    <property type="entry name" value="HTH_XRE"/>
    <property type="match status" value="1"/>
</dbReference>
<dbReference type="PANTHER" id="PTHR46797:SF1">
    <property type="entry name" value="METHYLPHOSPHONATE SYNTHASE"/>
    <property type="match status" value="1"/>
</dbReference>